<protein>
    <recommendedName>
        <fullName evidence="4">ABC transporter domain-containing protein</fullName>
    </recommendedName>
</protein>
<gene>
    <name evidence="2" type="ORF">Tco_0895707</name>
</gene>
<feature type="compositionally biased region" description="Low complexity" evidence="1">
    <location>
        <begin position="55"/>
        <end position="69"/>
    </location>
</feature>
<evidence type="ECO:0008006" key="4">
    <source>
        <dbReference type="Google" id="ProtNLM"/>
    </source>
</evidence>
<proteinExistence type="predicted"/>
<dbReference type="PANTHER" id="PTHR48040">
    <property type="entry name" value="PLEIOTROPIC DRUG RESISTANCE PROTEIN 1-LIKE ISOFORM X1"/>
    <property type="match status" value="1"/>
</dbReference>
<reference evidence="2" key="2">
    <citation type="submission" date="2022-01" db="EMBL/GenBank/DDBJ databases">
        <authorList>
            <person name="Yamashiro T."/>
            <person name="Shiraishi A."/>
            <person name="Satake H."/>
            <person name="Nakayama K."/>
        </authorList>
    </citation>
    <scope>NUCLEOTIDE SEQUENCE</scope>
</reference>
<comment type="caution">
    <text evidence="2">The sequence shown here is derived from an EMBL/GenBank/DDBJ whole genome shotgun (WGS) entry which is preliminary data.</text>
</comment>
<feature type="region of interest" description="Disordered" evidence="1">
    <location>
        <begin position="1"/>
        <end position="74"/>
    </location>
</feature>
<dbReference type="Gene3D" id="3.40.50.300">
    <property type="entry name" value="P-loop containing nucleotide triphosphate hydrolases"/>
    <property type="match status" value="1"/>
</dbReference>
<dbReference type="EMBL" id="BQNB010014238">
    <property type="protein sequence ID" value="GJT25770.1"/>
    <property type="molecule type" value="Genomic_DNA"/>
</dbReference>
<sequence length="183" mass="20190">MHPFAPHYERKTRSDHGKKRPRDSNASSSSTTLNHPSLSHPLDDTIDENDEESFHSNSSSPSQNVSSSSKVEMKARGVKGDHLHLLKDVSAAYTPGILTSLAGVIRVGKITLMDVLADELIKLMELNHTRDALVGLPAVDGLSIEQRKQLTVAVELVANPFIISYDEPNLVLMLERLPWSCEQ</sequence>
<feature type="compositionally biased region" description="Polar residues" evidence="1">
    <location>
        <begin position="24"/>
        <end position="37"/>
    </location>
</feature>
<keyword evidence="3" id="KW-1185">Reference proteome</keyword>
<dbReference type="PANTHER" id="PTHR48040:SF48">
    <property type="entry name" value="AAA+ ATPASE DOMAIN, PIGMENT PERMEASE_PROTEIN ATP-BINDING CASSETTE SUB-FAMILY G"/>
    <property type="match status" value="1"/>
</dbReference>
<name>A0ABQ5CFE0_9ASTR</name>
<dbReference type="InterPro" id="IPR027417">
    <property type="entry name" value="P-loop_NTPase"/>
</dbReference>
<organism evidence="2 3">
    <name type="scientific">Tanacetum coccineum</name>
    <dbReference type="NCBI Taxonomy" id="301880"/>
    <lineage>
        <taxon>Eukaryota</taxon>
        <taxon>Viridiplantae</taxon>
        <taxon>Streptophyta</taxon>
        <taxon>Embryophyta</taxon>
        <taxon>Tracheophyta</taxon>
        <taxon>Spermatophyta</taxon>
        <taxon>Magnoliopsida</taxon>
        <taxon>eudicotyledons</taxon>
        <taxon>Gunneridae</taxon>
        <taxon>Pentapetalae</taxon>
        <taxon>asterids</taxon>
        <taxon>campanulids</taxon>
        <taxon>Asterales</taxon>
        <taxon>Asteraceae</taxon>
        <taxon>Asteroideae</taxon>
        <taxon>Anthemideae</taxon>
        <taxon>Anthemidinae</taxon>
        <taxon>Tanacetum</taxon>
    </lineage>
</organism>
<accession>A0ABQ5CFE0</accession>
<reference evidence="2" key="1">
    <citation type="journal article" date="2022" name="Int. J. Mol. Sci.">
        <title>Draft Genome of Tanacetum Coccineum: Genomic Comparison of Closely Related Tanacetum-Family Plants.</title>
        <authorList>
            <person name="Yamashiro T."/>
            <person name="Shiraishi A."/>
            <person name="Nakayama K."/>
            <person name="Satake H."/>
        </authorList>
    </citation>
    <scope>NUCLEOTIDE SEQUENCE</scope>
</reference>
<evidence type="ECO:0000256" key="1">
    <source>
        <dbReference type="SAM" id="MobiDB-lite"/>
    </source>
</evidence>
<dbReference type="Proteomes" id="UP001151760">
    <property type="component" value="Unassembled WGS sequence"/>
</dbReference>
<evidence type="ECO:0000313" key="2">
    <source>
        <dbReference type="EMBL" id="GJT25770.1"/>
    </source>
</evidence>
<evidence type="ECO:0000313" key="3">
    <source>
        <dbReference type="Proteomes" id="UP001151760"/>
    </source>
</evidence>